<dbReference type="InParanoid" id="A7TKB8"/>
<dbReference type="GeneID" id="5545451"/>
<protein>
    <recommendedName>
        <fullName evidence="3">RING-type domain-containing protein</fullName>
    </recommendedName>
</protein>
<evidence type="ECO:0000313" key="4">
    <source>
        <dbReference type="EMBL" id="EDO17245.1"/>
    </source>
</evidence>
<dbReference type="KEGG" id="vpo:Kpol_538p5"/>
<organism evidence="5">
    <name type="scientific">Vanderwaltozyma polyspora (strain ATCC 22028 / DSM 70294 / BCRC 21397 / CBS 2163 / NBRC 10782 / NRRL Y-8283 / UCD 57-17)</name>
    <name type="common">Kluyveromyces polysporus</name>
    <dbReference type="NCBI Taxonomy" id="436907"/>
    <lineage>
        <taxon>Eukaryota</taxon>
        <taxon>Fungi</taxon>
        <taxon>Dikarya</taxon>
        <taxon>Ascomycota</taxon>
        <taxon>Saccharomycotina</taxon>
        <taxon>Saccharomycetes</taxon>
        <taxon>Saccharomycetales</taxon>
        <taxon>Saccharomycetaceae</taxon>
        <taxon>Vanderwaltozyma</taxon>
    </lineage>
</organism>
<dbReference type="SMART" id="SM00184">
    <property type="entry name" value="RING"/>
    <property type="match status" value="1"/>
</dbReference>
<evidence type="ECO:0000256" key="2">
    <source>
        <dbReference type="SAM" id="MobiDB-lite"/>
    </source>
</evidence>
<dbReference type="RefSeq" id="XP_001645103.1">
    <property type="nucleotide sequence ID" value="XM_001645053.1"/>
</dbReference>
<dbReference type="Proteomes" id="UP000000267">
    <property type="component" value="Unassembled WGS sequence"/>
</dbReference>
<evidence type="ECO:0000259" key="3">
    <source>
        <dbReference type="PROSITE" id="PS50089"/>
    </source>
</evidence>
<dbReference type="PhylomeDB" id="A7TKB8"/>
<feature type="domain" description="RING-type" evidence="3">
    <location>
        <begin position="6"/>
        <end position="48"/>
    </location>
</feature>
<evidence type="ECO:0000256" key="1">
    <source>
        <dbReference type="PROSITE-ProRule" id="PRU00175"/>
    </source>
</evidence>
<keyword evidence="1" id="KW-0862">Zinc</keyword>
<dbReference type="eggNOG" id="KOG0800">
    <property type="taxonomic scope" value="Eukaryota"/>
</dbReference>
<dbReference type="PROSITE" id="PS50089">
    <property type="entry name" value="ZF_RING_2"/>
    <property type="match status" value="1"/>
</dbReference>
<dbReference type="Gene3D" id="3.30.40.10">
    <property type="entry name" value="Zinc/RING finger domain, C3HC4 (zinc finger)"/>
    <property type="match status" value="1"/>
</dbReference>
<dbReference type="Pfam" id="PF13639">
    <property type="entry name" value="zf-RING_2"/>
    <property type="match status" value="1"/>
</dbReference>
<dbReference type="FunCoup" id="A7TKB8">
    <property type="interactions" value="143"/>
</dbReference>
<name>A7TKB8_VANPO</name>
<feature type="region of interest" description="Disordered" evidence="2">
    <location>
        <begin position="105"/>
        <end position="126"/>
    </location>
</feature>
<dbReference type="GO" id="GO:0008270">
    <property type="term" value="F:zinc ion binding"/>
    <property type="evidence" value="ECO:0007669"/>
    <property type="project" value="UniProtKB-KW"/>
</dbReference>
<gene>
    <name evidence="4" type="ORF">Kpol_538p5</name>
</gene>
<dbReference type="SUPFAM" id="SSF57903">
    <property type="entry name" value="FYVE/PHD zinc finger"/>
    <property type="match status" value="1"/>
</dbReference>
<keyword evidence="5" id="KW-1185">Reference proteome</keyword>
<dbReference type="STRING" id="436907.A7TKB8"/>
<keyword evidence="1" id="KW-0479">Metal-binding</keyword>
<sequence>MSDLECAICFEEFKEDRCALNPCHHTFHLECIRIWHSYADDLKCPTCRTESETITLGFEGVSDGYGVIINLRDGFYVRKLQEFSEMTSVGQTPQIITDFNINQEVEEEEDNDDNEDSGDDHRLKDEGSGVDVLVNEMGELSITENTVRVPSTTRILQCNICGEIDESINECCDDCNTLYHDHCLRSLAIEIFQPQSWELCVQCNKKLGKFNMPGEDVRTFNPDSSKIVNGRLRDKNSLATERIYHNMHLDEFETLRTVKYKIQEHVRNVLNDFKKRAKNKGISISTADFIFVNKFVSRNLYQISEYKYKANEIDYDGEAKKQVLHQLILLGYTNI</sequence>
<dbReference type="AlphaFoldDB" id="A7TKB8"/>
<feature type="compositionally biased region" description="Acidic residues" evidence="2">
    <location>
        <begin position="105"/>
        <end position="118"/>
    </location>
</feature>
<accession>A7TKB8</accession>
<dbReference type="OrthoDB" id="8062037at2759"/>
<reference evidence="4 5" key="1">
    <citation type="journal article" date="2007" name="Proc. Natl. Acad. Sci. U.S.A.">
        <title>Independent sorting-out of thousands of duplicated gene pairs in two yeast species descended from a whole-genome duplication.</title>
        <authorList>
            <person name="Scannell D.R."/>
            <person name="Frank A.C."/>
            <person name="Conant G.C."/>
            <person name="Byrne K.P."/>
            <person name="Woolfit M."/>
            <person name="Wolfe K.H."/>
        </authorList>
    </citation>
    <scope>NUCLEOTIDE SEQUENCE [LARGE SCALE GENOMIC DNA]</scope>
    <source>
        <strain evidence="5">ATCC 22028 / DSM 70294 / BCRC 21397 / CBS 2163 / NBRC 10782 / NRRL Y-8283 / UCD 57-17</strain>
    </source>
</reference>
<dbReference type="InterPro" id="IPR001841">
    <property type="entry name" value="Znf_RING"/>
</dbReference>
<dbReference type="HOGENOM" id="CLU_071677_0_0_1"/>
<dbReference type="InterPro" id="IPR011011">
    <property type="entry name" value="Znf_FYVE_PHD"/>
</dbReference>
<keyword evidence="1" id="KW-0863">Zinc-finger</keyword>
<dbReference type="EMBL" id="DS480407">
    <property type="protein sequence ID" value="EDO17245.1"/>
    <property type="molecule type" value="Genomic_DNA"/>
</dbReference>
<dbReference type="OMA" id="QEINICC"/>
<dbReference type="InterPro" id="IPR013083">
    <property type="entry name" value="Znf_RING/FYVE/PHD"/>
</dbReference>
<dbReference type="SUPFAM" id="SSF57850">
    <property type="entry name" value="RING/U-box"/>
    <property type="match status" value="1"/>
</dbReference>
<proteinExistence type="predicted"/>
<evidence type="ECO:0000313" key="5">
    <source>
        <dbReference type="Proteomes" id="UP000000267"/>
    </source>
</evidence>